<protein>
    <submittedName>
        <fullName evidence="1">Uncharacterized protein</fullName>
    </submittedName>
</protein>
<dbReference type="CTD" id="20245287"/>
<proteinExistence type="predicted"/>
<dbReference type="EMBL" id="KB203969">
    <property type="protein sequence ID" value="ESO82250.1"/>
    <property type="molecule type" value="Genomic_DNA"/>
</dbReference>
<dbReference type="RefSeq" id="XP_009067048.1">
    <property type="nucleotide sequence ID" value="XM_009068800.1"/>
</dbReference>
<dbReference type="HOGENOM" id="CLU_1158879_0_0_1"/>
<sequence>MEESVIDASIYPEPNEVTSEYESFTKPSRHVLRHISKNGIRQHLKESLDEVSGCCKNVIQKKLERYNSRETEKFEINIDKIKRTLDMEFEQFYNNLKTDIERLYGRRIDWEDFKVCPFCHIKDTHCKCTSLPERNKTRSRPNVDITVIIINRLKEEFYVATVRFREKIKYSFEGKEVEMPKEEDEIVHTQPLKTSMEYESLILGSEMQDKWLEINQHIGQIVERLQKRMVWFTATLRRSS</sequence>
<feature type="non-terminal residue" evidence="1">
    <location>
        <position position="240"/>
    </location>
</feature>
<evidence type="ECO:0000313" key="1">
    <source>
        <dbReference type="EMBL" id="ESO82250.1"/>
    </source>
</evidence>
<dbReference type="Proteomes" id="UP000030746">
    <property type="component" value="Unassembled WGS sequence"/>
</dbReference>
<keyword evidence="2" id="KW-1185">Reference proteome</keyword>
<dbReference type="KEGG" id="lgi:LOTGIDRAFT_198122"/>
<gene>
    <name evidence="1" type="ORF">LOTGIDRAFT_198122</name>
</gene>
<accession>V3ZIT8</accession>
<name>V3ZIT8_LOTGI</name>
<dbReference type="GeneID" id="20245287"/>
<organism evidence="1 2">
    <name type="scientific">Lottia gigantea</name>
    <name type="common">Giant owl limpet</name>
    <dbReference type="NCBI Taxonomy" id="225164"/>
    <lineage>
        <taxon>Eukaryota</taxon>
        <taxon>Metazoa</taxon>
        <taxon>Spiralia</taxon>
        <taxon>Lophotrochozoa</taxon>
        <taxon>Mollusca</taxon>
        <taxon>Gastropoda</taxon>
        <taxon>Patellogastropoda</taxon>
        <taxon>Lottioidea</taxon>
        <taxon>Lottiidae</taxon>
        <taxon>Lottia</taxon>
    </lineage>
</organism>
<reference evidence="1 2" key="1">
    <citation type="journal article" date="2013" name="Nature">
        <title>Insights into bilaterian evolution from three spiralian genomes.</title>
        <authorList>
            <person name="Simakov O."/>
            <person name="Marletaz F."/>
            <person name="Cho S.J."/>
            <person name="Edsinger-Gonzales E."/>
            <person name="Havlak P."/>
            <person name="Hellsten U."/>
            <person name="Kuo D.H."/>
            <person name="Larsson T."/>
            <person name="Lv J."/>
            <person name="Arendt D."/>
            <person name="Savage R."/>
            <person name="Osoegawa K."/>
            <person name="de Jong P."/>
            <person name="Grimwood J."/>
            <person name="Chapman J.A."/>
            <person name="Shapiro H."/>
            <person name="Aerts A."/>
            <person name="Otillar R.P."/>
            <person name="Terry A.Y."/>
            <person name="Boore J.L."/>
            <person name="Grigoriev I.V."/>
            <person name="Lindberg D.R."/>
            <person name="Seaver E.C."/>
            <person name="Weisblat D.A."/>
            <person name="Putnam N.H."/>
            <person name="Rokhsar D.S."/>
        </authorList>
    </citation>
    <scope>NUCLEOTIDE SEQUENCE [LARGE SCALE GENOMIC DNA]</scope>
</reference>
<evidence type="ECO:0000313" key="2">
    <source>
        <dbReference type="Proteomes" id="UP000030746"/>
    </source>
</evidence>
<dbReference type="AlphaFoldDB" id="V3ZIT8"/>